<dbReference type="PANTHER" id="PTHR24394">
    <property type="entry name" value="ZINC FINGER PROTEIN"/>
    <property type="match status" value="1"/>
</dbReference>
<feature type="compositionally biased region" description="Polar residues" evidence="7">
    <location>
        <begin position="556"/>
        <end position="578"/>
    </location>
</feature>
<dbReference type="Gene3D" id="3.30.160.60">
    <property type="entry name" value="Classic Zinc Finger"/>
    <property type="match status" value="1"/>
</dbReference>
<dbReference type="PROSITE" id="PS50157">
    <property type="entry name" value="ZINC_FINGER_C2H2_2"/>
    <property type="match status" value="2"/>
</dbReference>
<sequence length="931" mass="102788">MGQRKQKAAKKAAKKEKMAAETAAAIALKEKMANRKPAPTLPFEILQKIFLLVCHLHGNPMAMQPLMAPEFAGWAQAAIPMFYERMLICCPFKIRKLTKMLKNDKKPHFLPYHDYFKWITVRMGVDDSLDRCYTDRHKTAAFDRCMEWLWNALADLLEVTTKVQSVGIATFSILPGYFGVHDIFPAADALVKIVKNTGVEGLRHFDISFADGALEKEGIYASTGPALHEYLRKDEKYWAKLKDGFTSMKSLSLIFPETNKVLNESDLYYNFFKAMPDTLIDLAINEPSIPVFRKMCAIMPRSLNPIHTCVADMPAFRDLAQRASNLKELDFDASLLLKQPPMRNGYAELANWFVGANRKTLENIAIKLTGRRCWSVLILLNSRLIVLAVLCPNTVEQQIMRTPPNPRTPVTMEGLYRAVCKNLDYCSVTSPRGRHIPGIGEVLVTPQGTFVRTDAWTNTDFEDLEIAGIIHYPLIAAAMNDSDNDDEEDHSEDDDDEDWESDEDGSGIYDSEEDDEEEYSEDDDDDSGNDDMDEFDVERAMAFIAMMSQRAETAAASRNQGNALSTPGMKSQKPQGQGNVEFGERTYRPHDVQHIYFPVEIYGPGAGPRPHGGVAAQAGPSRSIALAAPPSRSPSASAASWSRSPSASASPSSSASAPSSSAPSPGQDPVTKIVSKDLYQIDSKGRYRCLHCQKLFQNEGFVKNHITGKHPELCEDAPGPTPAPASSSASAASGWKSVSGKLYLVDGTGKSRCSLCSEVFIGDVKNVETHIIFKHAEHINFANALFGKPSPSEASTTKPTSAASARTPASAAPTATAKLYQVVSPTCVRCTTCQRAFASEELIKKHLQKRHPELVQVEDKEVEELSKKVGDLGGVNAELVLDLGDDKWRCRTCRKKFAGWENVKKHVRSQHSELVEGVWPGQGRSGIVEVE</sequence>
<dbReference type="PROSITE" id="PS00028">
    <property type="entry name" value="ZINC_FINGER_C2H2_1"/>
    <property type="match status" value="3"/>
</dbReference>
<proteinExistence type="predicted"/>
<evidence type="ECO:0000256" key="5">
    <source>
        <dbReference type="ARBA" id="ARBA00023242"/>
    </source>
</evidence>
<dbReference type="GO" id="GO:0000981">
    <property type="term" value="F:DNA-binding transcription factor activity, RNA polymerase II-specific"/>
    <property type="evidence" value="ECO:0007669"/>
    <property type="project" value="TreeGrafter"/>
</dbReference>
<keyword evidence="2" id="KW-0677">Repeat</keyword>
<accession>A0AAD5WZR4</accession>
<dbReference type="SMART" id="SM00355">
    <property type="entry name" value="ZnF_C2H2"/>
    <property type="match status" value="4"/>
</dbReference>
<evidence type="ECO:0000256" key="1">
    <source>
        <dbReference type="ARBA" id="ARBA00022723"/>
    </source>
</evidence>
<feature type="domain" description="C2H2-type" evidence="8">
    <location>
        <begin position="828"/>
        <end position="851"/>
    </location>
</feature>
<feature type="region of interest" description="Disordered" evidence="7">
    <location>
        <begin position="625"/>
        <end position="670"/>
    </location>
</feature>
<comment type="caution">
    <text evidence="9">The sequence shown here is derived from an EMBL/GenBank/DDBJ whole genome shotgun (WGS) entry which is preliminary data.</text>
</comment>
<keyword evidence="1" id="KW-0479">Metal-binding</keyword>
<evidence type="ECO:0000256" key="7">
    <source>
        <dbReference type="SAM" id="MobiDB-lite"/>
    </source>
</evidence>
<gene>
    <name evidence="9" type="ORF">HK097_011680</name>
</gene>
<evidence type="ECO:0000313" key="10">
    <source>
        <dbReference type="Proteomes" id="UP001212841"/>
    </source>
</evidence>
<dbReference type="PANTHER" id="PTHR24394:SF44">
    <property type="entry name" value="ZINC FINGER PROTEIN 271-LIKE"/>
    <property type="match status" value="1"/>
</dbReference>
<dbReference type="EMBL" id="JADGJD010000990">
    <property type="protein sequence ID" value="KAJ3047290.1"/>
    <property type="molecule type" value="Genomic_DNA"/>
</dbReference>
<keyword evidence="4" id="KW-0862">Zinc</keyword>
<keyword evidence="10" id="KW-1185">Reference proteome</keyword>
<feature type="domain" description="C2H2-type" evidence="8">
    <location>
        <begin position="888"/>
        <end position="916"/>
    </location>
</feature>
<evidence type="ECO:0000313" key="9">
    <source>
        <dbReference type="EMBL" id="KAJ3047290.1"/>
    </source>
</evidence>
<feature type="region of interest" description="Disordered" evidence="7">
    <location>
        <begin position="712"/>
        <end position="731"/>
    </location>
</feature>
<evidence type="ECO:0000256" key="4">
    <source>
        <dbReference type="ARBA" id="ARBA00022833"/>
    </source>
</evidence>
<evidence type="ECO:0000259" key="8">
    <source>
        <dbReference type="PROSITE" id="PS50157"/>
    </source>
</evidence>
<feature type="region of interest" description="Disordered" evidence="7">
    <location>
        <begin position="481"/>
        <end position="532"/>
    </location>
</feature>
<dbReference type="Proteomes" id="UP001212841">
    <property type="component" value="Unassembled WGS sequence"/>
</dbReference>
<dbReference type="InterPro" id="IPR013087">
    <property type="entry name" value="Znf_C2H2_type"/>
</dbReference>
<dbReference type="GO" id="GO:0008270">
    <property type="term" value="F:zinc ion binding"/>
    <property type="evidence" value="ECO:0007669"/>
    <property type="project" value="UniProtKB-KW"/>
</dbReference>
<keyword evidence="5" id="KW-0539">Nucleus</keyword>
<evidence type="ECO:0000256" key="2">
    <source>
        <dbReference type="ARBA" id="ARBA00022737"/>
    </source>
</evidence>
<protein>
    <recommendedName>
        <fullName evidence="8">C2H2-type domain-containing protein</fullName>
    </recommendedName>
</protein>
<feature type="compositionally biased region" description="Acidic residues" evidence="7">
    <location>
        <begin position="482"/>
        <end position="532"/>
    </location>
</feature>
<evidence type="ECO:0000256" key="3">
    <source>
        <dbReference type="ARBA" id="ARBA00022771"/>
    </source>
</evidence>
<dbReference type="AlphaFoldDB" id="A0AAD5WZR4"/>
<keyword evidence="3 6" id="KW-0863">Zinc-finger</keyword>
<organism evidence="9 10">
    <name type="scientific">Rhizophlyctis rosea</name>
    <dbReference type="NCBI Taxonomy" id="64517"/>
    <lineage>
        <taxon>Eukaryota</taxon>
        <taxon>Fungi</taxon>
        <taxon>Fungi incertae sedis</taxon>
        <taxon>Chytridiomycota</taxon>
        <taxon>Chytridiomycota incertae sedis</taxon>
        <taxon>Chytridiomycetes</taxon>
        <taxon>Rhizophlyctidales</taxon>
        <taxon>Rhizophlyctidaceae</taxon>
        <taxon>Rhizophlyctis</taxon>
    </lineage>
</organism>
<name>A0AAD5WZR4_9FUNG</name>
<reference evidence="9" key="1">
    <citation type="submission" date="2020-05" db="EMBL/GenBank/DDBJ databases">
        <title>Phylogenomic resolution of chytrid fungi.</title>
        <authorList>
            <person name="Stajich J.E."/>
            <person name="Amses K."/>
            <person name="Simmons R."/>
            <person name="Seto K."/>
            <person name="Myers J."/>
            <person name="Bonds A."/>
            <person name="Quandt C.A."/>
            <person name="Barry K."/>
            <person name="Liu P."/>
            <person name="Grigoriev I."/>
            <person name="Longcore J.E."/>
            <person name="James T.Y."/>
        </authorList>
    </citation>
    <scope>NUCLEOTIDE SEQUENCE</scope>
    <source>
        <strain evidence="9">JEL0318</strain>
    </source>
</reference>
<feature type="region of interest" description="Disordered" evidence="7">
    <location>
        <begin position="552"/>
        <end position="582"/>
    </location>
</feature>
<evidence type="ECO:0000256" key="6">
    <source>
        <dbReference type="PROSITE-ProRule" id="PRU00042"/>
    </source>
</evidence>
<feature type="compositionally biased region" description="Low complexity" evidence="7">
    <location>
        <begin position="625"/>
        <end position="665"/>
    </location>
</feature>
<feature type="region of interest" description="Disordered" evidence="7">
    <location>
        <begin position="790"/>
        <end position="810"/>
    </location>
</feature>
<dbReference type="GO" id="GO:0005634">
    <property type="term" value="C:nucleus"/>
    <property type="evidence" value="ECO:0007669"/>
    <property type="project" value="TreeGrafter"/>
</dbReference>